<comment type="caution">
    <text evidence="1">The sequence shown here is derived from an EMBL/GenBank/DDBJ whole genome shotgun (WGS) entry which is preliminary data.</text>
</comment>
<dbReference type="EMBL" id="JAYMGO010000017">
    <property type="protein sequence ID" value="KAL1257453.1"/>
    <property type="molecule type" value="Genomic_DNA"/>
</dbReference>
<keyword evidence="2" id="KW-1185">Reference proteome</keyword>
<sequence length="102" mass="11406">MFAVDYRYASLNGVINIIQQGVFGEVSAVPHSCRCRFVRHAAIEGERVTAENQSVTGHLWVMCPRCSAADLLVFLKRLTRAHKVRKANASSTMDAMRVYALH</sequence>
<reference evidence="1 2" key="1">
    <citation type="submission" date="2023-09" db="EMBL/GenBank/DDBJ databases">
        <authorList>
            <person name="Wang M."/>
        </authorList>
    </citation>
    <scope>NUCLEOTIDE SEQUENCE [LARGE SCALE GENOMIC DNA]</scope>
    <source>
        <strain evidence="1">GT-2023</strain>
        <tissue evidence="1">Liver</tissue>
    </source>
</reference>
<name>A0ABR3LX39_9TELE</name>
<protein>
    <submittedName>
        <fullName evidence="1">Uncharacterized protein</fullName>
    </submittedName>
</protein>
<accession>A0ABR3LX39</accession>
<organism evidence="1 2">
    <name type="scientific">Cirrhinus molitorella</name>
    <name type="common">mud carp</name>
    <dbReference type="NCBI Taxonomy" id="172907"/>
    <lineage>
        <taxon>Eukaryota</taxon>
        <taxon>Metazoa</taxon>
        <taxon>Chordata</taxon>
        <taxon>Craniata</taxon>
        <taxon>Vertebrata</taxon>
        <taxon>Euteleostomi</taxon>
        <taxon>Actinopterygii</taxon>
        <taxon>Neopterygii</taxon>
        <taxon>Teleostei</taxon>
        <taxon>Ostariophysi</taxon>
        <taxon>Cypriniformes</taxon>
        <taxon>Cyprinidae</taxon>
        <taxon>Labeoninae</taxon>
        <taxon>Labeonini</taxon>
        <taxon>Cirrhinus</taxon>
    </lineage>
</organism>
<proteinExistence type="predicted"/>
<evidence type="ECO:0000313" key="2">
    <source>
        <dbReference type="Proteomes" id="UP001558613"/>
    </source>
</evidence>
<gene>
    <name evidence="1" type="ORF">QQF64_010697</name>
</gene>
<dbReference type="Proteomes" id="UP001558613">
    <property type="component" value="Unassembled WGS sequence"/>
</dbReference>
<evidence type="ECO:0000313" key="1">
    <source>
        <dbReference type="EMBL" id="KAL1257453.1"/>
    </source>
</evidence>